<sequence length="105" mass="11766">MQCDPENEQFAVDESLSLYELRAKQGAPQLLRIWGEPQTTERSPTPVGGPHVRKQSVPFVVDIPPRYSEVFPPTYEWALQHGHKQPNIVSKCVDGADVAQPHLPP</sequence>
<name>A0A0M3IED7_ASCLU</name>
<proteinExistence type="predicted"/>
<dbReference type="AlphaFoldDB" id="A0A0M3IED7"/>
<evidence type="ECO:0000313" key="1">
    <source>
        <dbReference type="Proteomes" id="UP000036681"/>
    </source>
</evidence>
<accession>A0A0M3IED7</accession>
<reference evidence="2" key="1">
    <citation type="submission" date="2017-02" db="UniProtKB">
        <authorList>
            <consortium name="WormBaseParasite"/>
        </authorList>
    </citation>
    <scope>IDENTIFICATION</scope>
</reference>
<dbReference type="WBParaSite" id="ALUE_0001645401-mRNA-1">
    <property type="protein sequence ID" value="ALUE_0001645401-mRNA-1"/>
    <property type="gene ID" value="ALUE_0001645401"/>
</dbReference>
<keyword evidence="1" id="KW-1185">Reference proteome</keyword>
<evidence type="ECO:0000313" key="2">
    <source>
        <dbReference type="WBParaSite" id="ALUE_0001645401-mRNA-1"/>
    </source>
</evidence>
<dbReference type="Proteomes" id="UP000036681">
    <property type="component" value="Unplaced"/>
</dbReference>
<protein>
    <submittedName>
        <fullName evidence="2">Uncharacterized protein</fullName>
    </submittedName>
</protein>
<organism evidence="1 2">
    <name type="scientific">Ascaris lumbricoides</name>
    <name type="common">Giant roundworm</name>
    <dbReference type="NCBI Taxonomy" id="6252"/>
    <lineage>
        <taxon>Eukaryota</taxon>
        <taxon>Metazoa</taxon>
        <taxon>Ecdysozoa</taxon>
        <taxon>Nematoda</taxon>
        <taxon>Chromadorea</taxon>
        <taxon>Rhabditida</taxon>
        <taxon>Spirurina</taxon>
        <taxon>Ascaridomorpha</taxon>
        <taxon>Ascaridoidea</taxon>
        <taxon>Ascarididae</taxon>
        <taxon>Ascaris</taxon>
    </lineage>
</organism>